<keyword evidence="3" id="KW-1185">Reference proteome</keyword>
<protein>
    <submittedName>
        <fullName evidence="2">Type IV pilus modification protein PilV</fullName>
    </submittedName>
</protein>
<dbReference type="Pfam" id="PF07963">
    <property type="entry name" value="N_methyl"/>
    <property type="match status" value="1"/>
</dbReference>
<dbReference type="InterPro" id="IPR013362">
    <property type="entry name" value="Pilus_4_PilV"/>
</dbReference>
<reference evidence="2 3" key="1">
    <citation type="submission" date="2024-09" db="EMBL/GenBank/DDBJ databases">
        <authorList>
            <person name="Sun Q."/>
            <person name="Mori K."/>
        </authorList>
    </citation>
    <scope>NUCLEOTIDE SEQUENCE [LARGE SCALE GENOMIC DNA]</scope>
    <source>
        <strain evidence="2 3">KCTC 52403</strain>
    </source>
</reference>
<keyword evidence="1" id="KW-0472">Membrane</keyword>
<keyword evidence="1" id="KW-0812">Transmembrane</keyword>
<proteinExistence type="predicted"/>
<dbReference type="EMBL" id="JBHLTF010000004">
    <property type="protein sequence ID" value="MFC0716431.1"/>
    <property type="molecule type" value="Genomic_DNA"/>
</dbReference>
<evidence type="ECO:0000313" key="2">
    <source>
        <dbReference type="EMBL" id="MFC0716431.1"/>
    </source>
</evidence>
<dbReference type="NCBIfam" id="TIGR02523">
    <property type="entry name" value="type_IV_pilV"/>
    <property type="match status" value="1"/>
</dbReference>
<dbReference type="RefSeq" id="WP_189498978.1">
    <property type="nucleotide sequence ID" value="NZ_BMZT01000012.1"/>
</dbReference>
<feature type="transmembrane region" description="Helical" evidence="1">
    <location>
        <begin position="18"/>
        <end position="40"/>
    </location>
</feature>
<dbReference type="Proteomes" id="UP001589898">
    <property type="component" value="Unassembled WGS sequence"/>
</dbReference>
<accession>A0ABV6SW40</accession>
<evidence type="ECO:0000313" key="3">
    <source>
        <dbReference type="Proteomes" id="UP001589898"/>
    </source>
</evidence>
<name>A0ABV6SW40_9GAMM</name>
<gene>
    <name evidence="2" type="primary">pilV</name>
    <name evidence="2" type="ORF">ACFFFU_01470</name>
</gene>
<dbReference type="InterPro" id="IPR012902">
    <property type="entry name" value="N_methyl_site"/>
</dbReference>
<evidence type="ECO:0000256" key="1">
    <source>
        <dbReference type="SAM" id="Phobius"/>
    </source>
</evidence>
<keyword evidence="1" id="KW-1133">Transmembrane helix</keyword>
<comment type="caution">
    <text evidence="2">The sequence shown here is derived from an EMBL/GenBank/DDBJ whole genome shotgun (WGS) entry which is preliminary data.</text>
</comment>
<organism evidence="2 3">
    <name type="scientific">Luteimonas padinae</name>
    <dbReference type="NCBI Taxonomy" id="1714359"/>
    <lineage>
        <taxon>Bacteria</taxon>
        <taxon>Pseudomonadati</taxon>
        <taxon>Pseudomonadota</taxon>
        <taxon>Gammaproteobacteria</taxon>
        <taxon>Lysobacterales</taxon>
        <taxon>Lysobacteraceae</taxon>
        <taxon>Luteimonas</taxon>
    </lineage>
</organism>
<sequence>MPTCPISRKQRGATMLEVLITVLILAIGLLGVAAMQMMALRNSQQSHQQSMATIFSYSILDSMRANVDAARNGDYNVTRLCTAPVNTATLAQKDQAYWLAALKAQLGSGACGAINCQGGDCTASVSWTDSRGGNDSGLVSTRTRL</sequence>